<dbReference type="AlphaFoldDB" id="A0A1Q8WMW8"/>
<organism evidence="1 2">
    <name type="scientific">Actinomyces oris</name>
    <dbReference type="NCBI Taxonomy" id="544580"/>
    <lineage>
        <taxon>Bacteria</taxon>
        <taxon>Bacillati</taxon>
        <taxon>Actinomycetota</taxon>
        <taxon>Actinomycetes</taxon>
        <taxon>Actinomycetales</taxon>
        <taxon>Actinomycetaceae</taxon>
        <taxon>Actinomyces</taxon>
    </lineage>
</organism>
<protein>
    <recommendedName>
        <fullName evidence="3">EcsC family protein</fullName>
    </recommendedName>
</protein>
<name>A0A1Q8WMW8_9ACTO</name>
<dbReference type="OrthoDB" id="5244605at2"/>
<evidence type="ECO:0008006" key="3">
    <source>
        <dbReference type="Google" id="ProtNLM"/>
    </source>
</evidence>
<dbReference type="RefSeq" id="WP_075390708.1">
    <property type="nucleotide sequence ID" value="NZ_MSKS01000026.1"/>
</dbReference>
<sequence>MNTSRSGRPTALERALDKAIAIPAALIEERVARMRRDRPGADAAELVEMAGARFRRDAGLSSGAVGASAAIPAIGTGAAAALTVGQSAAFIASAVTYILTVAEIQGVHVVDTERRRALVLSALLGKEGSEAVQGQLGLSSMFWAAQLLMQMPLPSVKSINARLIKRMAKHSAAKGGALALGRLLPFGIGAAIGWKGGRALANQVIEGAQAALGPELAVGGYVVDSSHIEVIEA</sequence>
<evidence type="ECO:0000313" key="1">
    <source>
        <dbReference type="EMBL" id="OLO68840.1"/>
    </source>
</evidence>
<proteinExistence type="predicted"/>
<reference evidence="1 2" key="1">
    <citation type="submission" date="2016-12" db="EMBL/GenBank/DDBJ databases">
        <title>Genomic comparison of strains in the 'Actinomyces naeslundii' group.</title>
        <authorList>
            <person name="Mughal S.R."/>
            <person name="Do T."/>
            <person name="Gilbert S.C."/>
            <person name="Witherden E.A."/>
            <person name="Didelot X."/>
            <person name="Beighton D."/>
        </authorList>
    </citation>
    <scope>NUCLEOTIDE SEQUENCE [LARGE SCALE GENOMIC DNA]</scope>
    <source>
        <strain evidence="1 2">WE8B-23</strain>
    </source>
</reference>
<evidence type="ECO:0000313" key="2">
    <source>
        <dbReference type="Proteomes" id="UP000185963"/>
    </source>
</evidence>
<dbReference type="Proteomes" id="UP000185963">
    <property type="component" value="Unassembled WGS sequence"/>
</dbReference>
<gene>
    <name evidence="1" type="ORF">BKH20_08570</name>
</gene>
<accession>A0A1Q8WMW8</accession>
<comment type="caution">
    <text evidence="1">The sequence shown here is derived from an EMBL/GenBank/DDBJ whole genome shotgun (WGS) entry which is preliminary data.</text>
</comment>
<dbReference type="EMBL" id="MSKS01000026">
    <property type="protein sequence ID" value="OLO68840.1"/>
    <property type="molecule type" value="Genomic_DNA"/>
</dbReference>